<dbReference type="AlphaFoldDB" id="A0A6S6RXN0"/>
<evidence type="ECO:0000313" key="1">
    <source>
        <dbReference type="EMBL" id="CAA6798551.1"/>
    </source>
</evidence>
<protein>
    <submittedName>
        <fullName evidence="1">Uncharacterized protein</fullName>
    </submittedName>
</protein>
<accession>A0A6S6RXN0</accession>
<name>A0A6S6RXN0_9BACT</name>
<organism evidence="1">
    <name type="scientific">uncultured Sulfurovum sp</name>
    <dbReference type="NCBI Taxonomy" id="269237"/>
    <lineage>
        <taxon>Bacteria</taxon>
        <taxon>Pseudomonadati</taxon>
        <taxon>Campylobacterota</taxon>
        <taxon>Epsilonproteobacteria</taxon>
        <taxon>Campylobacterales</taxon>
        <taxon>Sulfurovaceae</taxon>
        <taxon>Sulfurovum</taxon>
        <taxon>environmental samples</taxon>
    </lineage>
</organism>
<dbReference type="SUPFAM" id="SSF50969">
    <property type="entry name" value="YVTN repeat-like/Quinoprotein amine dehydrogenase"/>
    <property type="match status" value="1"/>
</dbReference>
<proteinExistence type="predicted"/>
<dbReference type="EMBL" id="CACVAR010000009">
    <property type="protein sequence ID" value="CAA6798551.1"/>
    <property type="molecule type" value="Genomic_DNA"/>
</dbReference>
<gene>
    <name evidence="1" type="ORF">HELGO_WM27961</name>
</gene>
<dbReference type="InterPro" id="IPR011044">
    <property type="entry name" value="Quino_amine_DH_bsu"/>
</dbReference>
<sequence>MKSILLILFLVVGLFGSNSEEIGTPYVEQGNSIALGSVLDPNGKYFYTFVGNTITKWELDPIKKVSAFKVDLPKDRRKAYLHITSDSKKMILWNLARITLIDLLTKKVIRTVNRTRSDHLEYYFRWGEIDDLTFKAIFYKNDGTQTIYKEYDTKNLNVIRNVVLPKLDSNVDVDDSDMRNTIDSMHIHGNNIFVFARESTNSSYMAILDKKTLEKISIVKNRYMSHMEYISLDKKSFYFKYAHTEFNLDTLLSKKITFKEFNESIPYFRANISLYKELTLVPRYYNSLNKHYNNFPMFYNNVKNKKLATFYQFEDDWILIAPNGNFEASKNIRKYLKMKTSSGKVVPINNATFQKYNKKIKLIKG</sequence>
<reference evidence="1" key="1">
    <citation type="submission" date="2020-01" db="EMBL/GenBank/DDBJ databases">
        <authorList>
            <person name="Meier V. D."/>
            <person name="Meier V D."/>
        </authorList>
    </citation>
    <scope>NUCLEOTIDE SEQUENCE</scope>
    <source>
        <strain evidence="1">HLG_WM_MAG_03</strain>
    </source>
</reference>